<dbReference type="Proteomes" id="UP000002093">
    <property type="component" value="Segment"/>
</dbReference>
<name>Q94MN8_9CAUD</name>
<dbReference type="OrthoDB" id="5587at10239"/>
<reference evidence="2 3" key="1">
    <citation type="submission" date="2001-06" db="EMBL/GenBank/DDBJ databases">
        <title>Genome organization of temperate Myxococcus phage Mx8.</title>
        <authorList>
            <person name="Youderian P."/>
            <person name="Walthers D."/>
            <person name="Salmi D."/>
            <person name="Magrini V."/>
            <person name="Hartzell P.L."/>
        </authorList>
    </citation>
    <scope>NUCLEOTIDE SEQUENCE [LARGE SCALE GENOMIC DNA]</scope>
</reference>
<accession>Q94MN8</accession>
<dbReference type="EMBL" id="AF396866">
    <property type="protein sequence ID" value="AAK94416.1"/>
    <property type="molecule type" value="Genomic_DNA"/>
</dbReference>
<protein>
    <submittedName>
        <fullName evidence="2">p81</fullName>
    </submittedName>
</protein>
<dbReference type="InterPro" id="IPR003593">
    <property type="entry name" value="AAA+_ATPase"/>
</dbReference>
<feature type="domain" description="AAA+ ATPase" evidence="1">
    <location>
        <begin position="8"/>
        <end position="191"/>
    </location>
</feature>
<dbReference type="SMART" id="SM00382">
    <property type="entry name" value="AAA"/>
    <property type="match status" value="1"/>
</dbReference>
<dbReference type="KEGG" id="vg:921778"/>
<evidence type="ECO:0000313" key="2">
    <source>
        <dbReference type="EMBL" id="AAK94416.1"/>
    </source>
</evidence>
<organism evidence="2 3">
    <name type="scientific">Myxococcus phage Mx8</name>
    <dbReference type="NCBI Taxonomy" id="49964"/>
    <lineage>
        <taxon>Viruses</taxon>
        <taxon>Duplodnaviria</taxon>
        <taxon>Heunggongvirae</taxon>
        <taxon>Uroviricota</taxon>
        <taxon>Caudoviricetes</taxon>
        <taxon>Myxoctovirus</taxon>
        <taxon>Myxoctovirus Mx8</taxon>
    </lineage>
</organism>
<evidence type="ECO:0000313" key="3">
    <source>
        <dbReference type="Proteomes" id="UP000002093"/>
    </source>
</evidence>
<dbReference type="RefSeq" id="NP_203495.1">
    <property type="nucleotide sequence ID" value="NC_003085.1"/>
</dbReference>
<dbReference type="Gene3D" id="3.40.50.300">
    <property type="entry name" value="P-loop containing nucleotide triphosphate hydrolases"/>
    <property type="match status" value="1"/>
</dbReference>
<proteinExistence type="predicted"/>
<dbReference type="InterPro" id="IPR027417">
    <property type="entry name" value="P-loop_NTPase"/>
</dbReference>
<dbReference type="SUPFAM" id="SSF52540">
    <property type="entry name" value="P-loop containing nucleoside triphosphate hydrolases"/>
    <property type="match status" value="1"/>
</dbReference>
<keyword evidence="3" id="KW-1185">Reference proteome</keyword>
<sequence>MKASKKQARLRLALIGPSGSGKTFSALRIARGLVGPGGRIAVADTERGSASKYADRFDFDAQDMEQFGPRDFIRVIQEAEREGYDALILDSLSHAWMGKGGALEMVDNVAKASKSRNSFDAWRTVTPEHNAMVDAILRARLHVIVTMRVKTEYVVEEVNGKKTPRKVGLAPVQRDGLEYEFDVVADMDTAELVVTKTRCPTLQRAVVSEPGEKLGETLKAWLTDGVPASAPARAEPVPPAAVTTFDKPTGTLSPASEAKAQTLASQLGGEVMPPKDVATVIVAEAEVVDSGEDFGRLAARAKALPKDSAGRKQAAAALQAAAKRLGITGNTSARQPGEEG</sequence>
<dbReference type="GeneID" id="921778"/>
<evidence type="ECO:0000259" key="1">
    <source>
        <dbReference type="SMART" id="SM00382"/>
    </source>
</evidence>
<dbReference type="Pfam" id="PF13479">
    <property type="entry name" value="AAA_24"/>
    <property type="match status" value="1"/>
</dbReference>